<dbReference type="EMBL" id="JAPFFF010000004">
    <property type="protein sequence ID" value="KAK8892630.1"/>
    <property type="molecule type" value="Genomic_DNA"/>
</dbReference>
<dbReference type="PANTHER" id="PTHR43358:SF4">
    <property type="entry name" value="ALPHA_BETA HYDROLASE FOLD-1 DOMAIN-CONTAINING PROTEIN"/>
    <property type="match status" value="1"/>
</dbReference>
<feature type="domain" description="Serine hydrolase" evidence="1">
    <location>
        <begin position="101"/>
        <end position="152"/>
    </location>
</feature>
<gene>
    <name evidence="2" type="ORF">M9Y10_029869</name>
</gene>
<dbReference type="SUPFAM" id="SSF53474">
    <property type="entry name" value="alpha/beta-Hydrolases"/>
    <property type="match status" value="1"/>
</dbReference>
<dbReference type="Gene3D" id="3.40.50.1820">
    <property type="entry name" value="alpha/beta hydrolase"/>
    <property type="match status" value="1"/>
</dbReference>
<protein>
    <recommendedName>
        <fullName evidence="1">Serine hydrolase domain-containing protein</fullName>
    </recommendedName>
</protein>
<dbReference type="PANTHER" id="PTHR43358">
    <property type="entry name" value="ALPHA/BETA-HYDROLASE"/>
    <property type="match status" value="1"/>
</dbReference>
<evidence type="ECO:0000313" key="2">
    <source>
        <dbReference type="EMBL" id="KAK8892630.1"/>
    </source>
</evidence>
<dbReference type="InterPro" id="IPR052920">
    <property type="entry name" value="DNA-binding_regulatory"/>
</dbReference>
<keyword evidence="3" id="KW-1185">Reference proteome</keyword>
<sequence>MNVYAVINFLKEKGYSKISFFGRSRGAVCGVYAAAKFPELISVVLDSPSINTDDNDDDDEDEDIDEISKKLRISKEKVVELIPHVYNKVSEKTGIDFLKNYDNEKPEGKITQPILVLHGVNDKCIPFSDSKKLIEIVKSKEKELISFNRGHISYQRQFFYPQMFYFIVKHSGSDISEKDYLS</sequence>
<dbReference type="Proteomes" id="UP001470230">
    <property type="component" value="Unassembled WGS sequence"/>
</dbReference>
<evidence type="ECO:0000259" key="1">
    <source>
        <dbReference type="Pfam" id="PF03959"/>
    </source>
</evidence>
<organism evidence="2 3">
    <name type="scientific">Tritrichomonas musculus</name>
    <dbReference type="NCBI Taxonomy" id="1915356"/>
    <lineage>
        <taxon>Eukaryota</taxon>
        <taxon>Metamonada</taxon>
        <taxon>Parabasalia</taxon>
        <taxon>Tritrichomonadida</taxon>
        <taxon>Tritrichomonadidae</taxon>
        <taxon>Tritrichomonas</taxon>
    </lineage>
</organism>
<reference evidence="2 3" key="1">
    <citation type="submission" date="2024-04" db="EMBL/GenBank/DDBJ databases">
        <title>Tritrichomonas musculus Genome.</title>
        <authorList>
            <person name="Alves-Ferreira E."/>
            <person name="Grigg M."/>
            <person name="Lorenzi H."/>
            <person name="Galac M."/>
        </authorList>
    </citation>
    <scope>NUCLEOTIDE SEQUENCE [LARGE SCALE GENOMIC DNA]</scope>
    <source>
        <strain evidence="2 3">EAF2021</strain>
    </source>
</reference>
<proteinExistence type="predicted"/>
<name>A0ABR2KND7_9EUKA</name>
<dbReference type="InterPro" id="IPR005645">
    <property type="entry name" value="FSH-like_dom"/>
</dbReference>
<comment type="caution">
    <text evidence="2">The sequence shown here is derived from an EMBL/GenBank/DDBJ whole genome shotgun (WGS) entry which is preliminary data.</text>
</comment>
<dbReference type="InterPro" id="IPR029058">
    <property type="entry name" value="AB_hydrolase_fold"/>
</dbReference>
<evidence type="ECO:0000313" key="3">
    <source>
        <dbReference type="Proteomes" id="UP001470230"/>
    </source>
</evidence>
<accession>A0ABR2KND7</accession>
<dbReference type="Pfam" id="PF03959">
    <property type="entry name" value="FSH1"/>
    <property type="match status" value="1"/>
</dbReference>